<evidence type="ECO:0000313" key="1">
    <source>
        <dbReference type="EMBL" id="KIM58903.1"/>
    </source>
</evidence>
<gene>
    <name evidence="1" type="ORF">SCLCIDRAFT_1050749</name>
</gene>
<evidence type="ECO:0000313" key="2">
    <source>
        <dbReference type="Proteomes" id="UP000053989"/>
    </source>
</evidence>
<dbReference type="OrthoDB" id="5289249at2759"/>
<proteinExistence type="predicted"/>
<dbReference type="EMBL" id="KN822080">
    <property type="protein sequence ID" value="KIM58903.1"/>
    <property type="molecule type" value="Genomic_DNA"/>
</dbReference>
<dbReference type="InParanoid" id="A0A0C2ZAJ4"/>
<accession>A0A0C2ZAJ4</accession>
<keyword evidence="2" id="KW-1185">Reference proteome</keyword>
<dbReference type="AlphaFoldDB" id="A0A0C2ZAJ4"/>
<dbReference type="HOGENOM" id="CLU_2098287_0_0_1"/>
<dbReference type="Proteomes" id="UP000053989">
    <property type="component" value="Unassembled WGS sequence"/>
</dbReference>
<name>A0A0C2ZAJ4_9AGAM</name>
<sequence>MCIARFMLAAAGLPQVGQVSHLAPSTFVVPHAVDCSPIVNLRSEPTTMMTVDYGSLRARVKRMHVSLRDDSELNAIDDILHSFREPVVLKSVHGIGVLSDELLENSTDSGTTYLCF</sequence>
<protein>
    <submittedName>
        <fullName evidence="1">Uncharacterized protein</fullName>
    </submittedName>
</protein>
<reference evidence="2" key="2">
    <citation type="submission" date="2015-01" db="EMBL/GenBank/DDBJ databases">
        <title>Evolutionary Origins and Diversification of the Mycorrhizal Mutualists.</title>
        <authorList>
            <consortium name="DOE Joint Genome Institute"/>
            <consortium name="Mycorrhizal Genomics Consortium"/>
            <person name="Kohler A."/>
            <person name="Kuo A."/>
            <person name="Nagy L.G."/>
            <person name="Floudas D."/>
            <person name="Copeland A."/>
            <person name="Barry K.W."/>
            <person name="Cichocki N."/>
            <person name="Veneault-Fourrey C."/>
            <person name="LaButti K."/>
            <person name="Lindquist E.A."/>
            <person name="Lipzen A."/>
            <person name="Lundell T."/>
            <person name="Morin E."/>
            <person name="Murat C."/>
            <person name="Riley R."/>
            <person name="Ohm R."/>
            <person name="Sun H."/>
            <person name="Tunlid A."/>
            <person name="Henrissat B."/>
            <person name="Grigoriev I.V."/>
            <person name="Hibbett D.S."/>
            <person name="Martin F."/>
        </authorList>
    </citation>
    <scope>NUCLEOTIDE SEQUENCE [LARGE SCALE GENOMIC DNA]</scope>
    <source>
        <strain evidence="2">Foug A</strain>
    </source>
</reference>
<organism evidence="1 2">
    <name type="scientific">Scleroderma citrinum Foug A</name>
    <dbReference type="NCBI Taxonomy" id="1036808"/>
    <lineage>
        <taxon>Eukaryota</taxon>
        <taxon>Fungi</taxon>
        <taxon>Dikarya</taxon>
        <taxon>Basidiomycota</taxon>
        <taxon>Agaricomycotina</taxon>
        <taxon>Agaricomycetes</taxon>
        <taxon>Agaricomycetidae</taxon>
        <taxon>Boletales</taxon>
        <taxon>Sclerodermatineae</taxon>
        <taxon>Sclerodermataceae</taxon>
        <taxon>Scleroderma</taxon>
    </lineage>
</organism>
<reference evidence="1 2" key="1">
    <citation type="submission" date="2014-04" db="EMBL/GenBank/DDBJ databases">
        <authorList>
            <consortium name="DOE Joint Genome Institute"/>
            <person name="Kuo A."/>
            <person name="Kohler A."/>
            <person name="Nagy L.G."/>
            <person name="Floudas D."/>
            <person name="Copeland A."/>
            <person name="Barry K.W."/>
            <person name="Cichocki N."/>
            <person name="Veneault-Fourrey C."/>
            <person name="LaButti K."/>
            <person name="Lindquist E.A."/>
            <person name="Lipzen A."/>
            <person name="Lundell T."/>
            <person name="Morin E."/>
            <person name="Murat C."/>
            <person name="Sun H."/>
            <person name="Tunlid A."/>
            <person name="Henrissat B."/>
            <person name="Grigoriev I.V."/>
            <person name="Hibbett D.S."/>
            <person name="Martin F."/>
            <person name="Nordberg H.P."/>
            <person name="Cantor M.N."/>
            <person name="Hua S.X."/>
        </authorList>
    </citation>
    <scope>NUCLEOTIDE SEQUENCE [LARGE SCALE GENOMIC DNA]</scope>
    <source>
        <strain evidence="1 2">Foug A</strain>
    </source>
</reference>